<dbReference type="InterPro" id="IPR036388">
    <property type="entry name" value="WH-like_DNA-bd_sf"/>
</dbReference>
<evidence type="ECO:0000313" key="1">
    <source>
        <dbReference type="EMBL" id="NPT44887.1"/>
    </source>
</evidence>
<dbReference type="RefSeq" id="WP_172315242.1">
    <property type="nucleotide sequence ID" value="NZ_WOEY01000105.1"/>
</dbReference>
<sequence>MNTLKVGIATFEQYKARTMAIARGDYVPAVDEPKVWFQSLESFARVLSDKNRELLTLIAQTEPASVRELAEKTGRAESNLSRTLKTMESHGLVHFEKGPGRQLVPRVNYSGVELAVSFQ</sequence>
<dbReference type="SUPFAM" id="SSF46785">
    <property type="entry name" value="Winged helix' DNA-binding domain"/>
    <property type="match status" value="1"/>
</dbReference>
<dbReference type="Pfam" id="PF25212">
    <property type="entry name" value="HVO_A0114"/>
    <property type="match status" value="1"/>
</dbReference>
<dbReference type="CDD" id="cd00090">
    <property type="entry name" value="HTH_ARSR"/>
    <property type="match status" value="1"/>
</dbReference>
<dbReference type="Gene3D" id="1.10.10.10">
    <property type="entry name" value="Winged helix-like DNA-binding domain superfamily/Winged helix DNA-binding domain"/>
    <property type="match status" value="1"/>
</dbReference>
<keyword evidence="2" id="KW-1185">Reference proteome</keyword>
<dbReference type="EMBL" id="WOEY01000105">
    <property type="protein sequence ID" value="NPT44887.1"/>
    <property type="molecule type" value="Genomic_DNA"/>
</dbReference>
<dbReference type="InterPro" id="IPR011991">
    <property type="entry name" value="ArsR-like_HTH"/>
</dbReference>
<evidence type="ECO:0000313" key="2">
    <source>
        <dbReference type="Proteomes" id="UP000652198"/>
    </source>
</evidence>
<gene>
    <name evidence="1" type="ORF">GNZ12_26935</name>
</gene>
<accession>A0ABX2BVI4</accession>
<name>A0ABX2BVI4_9BURK</name>
<comment type="caution">
    <text evidence="1">The sequence shown here is derived from an EMBL/GenBank/DDBJ whole genome shotgun (WGS) entry which is preliminary data.</text>
</comment>
<organism evidence="1 2">
    <name type="scientific">Paraburkholderia solitsugae</name>
    <dbReference type="NCBI Taxonomy" id="2675748"/>
    <lineage>
        <taxon>Bacteria</taxon>
        <taxon>Pseudomonadati</taxon>
        <taxon>Pseudomonadota</taxon>
        <taxon>Betaproteobacteria</taxon>
        <taxon>Burkholderiales</taxon>
        <taxon>Burkholderiaceae</taxon>
        <taxon>Paraburkholderia</taxon>
    </lineage>
</organism>
<reference evidence="1 2" key="1">
    <citation type="submission" date="2019-11" db="EMBL/GenBank/DDBJ databases">
        <title>Metabolism of dissolved organic matter in forest soils.</title>
        <authorList>
            <person name="Cyle K.T."/>
            <person name="Wilhelm R.C."/>
            <person name="Martinez C.E."/>
        </authorList>
    </citation>
    <scope>NUCLEOTIDE SEQUENCE [LARGE SCALE GENOMIC DNA]</scope>
    <source>
        <strain evidence="1 2">1N</strain>
    </source>
</reference>
<proteinExistence type="predicted"/>
<dbReference type="Proteomes" id="UP000652198">
    <property type="component" value="Unassembled WGS sequence"/>
</dbReference>
<protein>
    <submittedName>
        <fullName evidence="1">MarR family transcriptional regulator</fullName>
    </submittedName>
</protein>
<dbReference type="InterPro" id="IPR036390">
    <property type="entry name" value="WH_DNA-bd_sf"/>
</dbReference>